<feature type="region of interest" description="Disordered" evidence="1">
    <location>
        <begin position="1"/>
        <end position="294"/>
    </location>
</feature>
<organism evidence="3">
    <name type="scientific">Melampsora larici-populina (strain 98AG31 / pathotype 3-4-7)</name>
    <name type="common">Poplar leaf rust fungus</name>
    <dbReference type="NCBI Taxonomy" id="747676"/>
    <lineage>
        <taxon>Eukaryota</taxon>
        <taxon>Fungi</taxon>
        <taxon>Dikarya</taxon>
        <taxon>Basidiomycota</taxon>
        <taxon>Pucciniomycotina</taxon>
        <taxon>Pucciniomycetes</taxon>
        <taxon>Pucciniales</taxon>
        <taxon>Melampsoraceae</taxon>
        <taxon>Melampsora</taxon>
    </lineage>
</organism>
<dbReference type="VEuPathDB" id="FungiDB:MELLADRAFT_85049"/>
<evidence type="ECO:0000256" key="1">
    <source>
        <dbReference type="SAM" id="MobiDB-lite"/>
    </source>
</evidence>
<dbReference type="InParanoid" id="F4RHB0"/>
<dbReference type="HOGENOM" id="CLU_027286_0_0_1"/>
<dbReference type="RefSeq" id="XP_007408481.1">
    <property type="nucleotide sequence ID" value="XM_007408419.1"/>
</dbReference>
<sequence>MDERLANADARVTRAGSAALAAQPRVEPEKRKRVPRIEEEDGEGTSEEEGESEDDPNAMKAGDANLLPESDDDSWAPPQPGAGQLSDEEEDELEEERDSSQGSGRETTTRQRDEGNIPFHENSRDRHVTRGNHGPKTLRLDPQPGVACEKKSSQRILLKTQKRREQGDHTDGAALLAQLIDSFMERPNSNQGASTRHGSVSTRQESPQRRRQQIQNQEPARVAQPPPRQTEVSAQAPTRRTHGLIQDNLTKASYEQPEGVEDHLPKRPRAQRSQSPKDQTSKSKSARVDQTEAERAKTMLMSRKGRMVLSNGDVIENGRLIVLDDSTQMEKSLPELSPVLTVYMQTFKAYIPLSVFERNFLREDAKGWSTKKAPTATKILEGNGTRVYGGDPPMDELTMQYEQWLDAITLFIRYVKQAEWQTQAERFEGHKLIVMDLRENVGWMVALRYCQRVRQGLMRATVDRKIYNITKVQNESEHSDQTPMHQEAPGKAGTRRPA</sequence>
<dbReference type="EMBL" id="GL883101">
    <property type="protein sequence ID" value="EGG08283.1"/>
    <property type="molecule type" value="Genomic_DNA"/>
</dbReference>
<accession>F4RHB0</accession>
<dbReference type="AlphaFoldDB" id="F4RHB0"/>
<name>F4RHB0_MELLP</name>
<evidence type="ECO:0000313" key="3">
    <source>
        <dbReference type="Proteomes" id="UP000001072"/>
    </source>
</evidence>
<proteinExistence type="predicted"/>
<feature type="compositionally biased region" description="Polar residues" evidence="1">
    <location>
        <begin position="187"/>
        <end position="205"/>
    </location>
</feature>
<reference evidence="3" key="1">
    <citation type="journal article" date="2011" name="Proc. Natl. Acad. Sci. U.S.A.">
        <title>Obligate biotrophy features unraveled by the genomic analysis of rust fungi.</title>
        <authorList>
            <person name="Duplessis S."/>
            <person name="Cuomo C.A."/>
            <person name="Lin Y.-C."/>
            <person name="Aerts A."/>
            <person name="Tisserant E."/>
            <person name="Veneault-Fourrey C."/>
            <person name="Joly D.L."/>
            <person name="Hacquard S."/>
            <person name="Amselem J."/>
            <person name="Cantarel B.L."/>
            <person name="Chiu R."/>
            <person name="Coutinho P.M."/>
            <person name="Feau N."/>
            <person name="Field M."/>
            <person name="Frey P."/>
            <person name="Gelhaye E."/>
            <person name="Goldberg J."/>
            <person name="Grabherr M.G."/>
            <person name="Kodira C.D."/>
            <person name="Kohler A."/>
            <person name="Kuees U."/>
            <person name="Lindquist E.A."/>
            <person name="Lucas S.M."/>
            <person name="Mago R."/>
            <person name="Mauceli E."/>
            <person name="Morin E."/>
            <person name="Murat C."/>
            <person name="Pangilinan J.L."/>
            <person name="Park R."/>
            <person name="Pearson M."/>
            <person name="Quesneville H."/>
            <person name="Rouhier N."/>
            <person name="Sakthikumar S."/>
            <person name="Salamov A.A."/>
            <person name="Schmutz J."/>
            <person name="Selles B."/>
            <person name="Shapiro H."/>
            <person name="Tanguay P."/>
            <person name="Tuskan G.A."/>
            <person name="Henrissat B."/>
            <person name="Van de Peer Y."/>
            <person name="Rouze P."/>
            <person name="Ellis J.G."/>
            <person name="Dodds P.N."/>
            <person name="Schein J.E."/>
            <person name="Zhong S."/>
            <person name="Hamelin R.C."/>
            <person name="Grigoriev I.V."/>
            <person name="Szabo L.J."/>
            <person name="Martin F."/>
        </authorList>
    </citation>
    <scope>NUCLEOTIDE SEQUENCE [LARGE SCALE GENOMIC DNA]</scope>
    <source>
        <strain evidence="3">98AG31 / pathotype 3-4-7</strain>
    </source>
</reference>
<protein>
    <submittedName>
        <fullName evidence="2">Uncharacterized protein</fullName>
    </submittedName>
</protein>
<feature type="compositionally biased region" description="Acidic residues" evidence="1">
    <location>
        <begin position="86"/>
        <end position="97"/>
    </location>
</feature>
<gene>
    <name evidence="2" type="ORF">MELLADRAFT_85049</name>
</gene>
<evidence type="ECO:0000313" key="2">
    <source>
        <dbReference type="EMBL" id="EGG08283.1"/>
    </source>
</evidence>
<feature type="compositionally biased region" description="Basic and acidic residues" evidence="1">
    <location>
        <begin position="107"/>
        <end position="128"/>
    </location>
</feature>
<dbReference type="KEGG" id="mlr:MELLADRAFT_85049"/>
<feature type="compositionally biased region" description="Acidic residues" evidence="1">
    <location>
        <begin position="38"/>
        <end position="56"/>
    </location>
</feature>
<dbReference type="Proteomes" id="UP000001072">
    <property type="component" value="Unassembled WGS sequence"/>
</dbReference>
<dbReference type="GeneID" id="18933707"/>
<keyword evidence="3" id="KW-1185">Reference proteome</keyword>
<feature type="region of interest" description="Disordered" evidence="1">
    <location>
        <begin position="473"/>
        <end position="498"/>
    </location>
</feature>